<keyword evidence="8 10" id="KW-0472">Membrane</keyword>
<dbReference type="Pfam" id="PF02653">
    <property type="entry name" value="BPD_transp_2"/>
    <property type="match status" value="1"/>
</dbReference>
<evidence type="ECO:0000256" key="4">
    <source>
        <dbReference type="ARBA" id="ARBA00022519"/>
    </source>
</evidence>
<gene>
    <name evidence="11" type="ORF">NOCA2540053</name>
</gene>
<comment type="subcellular location">
    <subcellularLocation>
        <location evidence="1">Cell membrane</location>
        <topology evidence="1">Multi-pass membrane protein</topology>
    </subcellularLocation>
</comment>
<keyword evidence="5 10" id="KW-0812">Transmembrane</keyword>
<evidence type="ECO:0000313" key="11">
    <source>
        <dbReference type="EMBL" id="CUR58804.1"/>
    </source>
</evidence>
<feature type="transmembrane region" description="Helical" evidence="10">
    <location>
        <begin position="145"/>
        <end position="163"/>
    </location>
</feature>
<evidence type="ECO:0000256" key="5">
    <source>
        <dbReference type="ARBA" id="ARBA00022692"/>
    </source>
</evidence>
<dbReference type="EMBL" id="CZKA01000050">
    <property type="protein sequence ID" value="CUR58804.1"/>
    <property type="molecule type" value="Genomic_DNA"/>
</dbReference>
<dbReference type="GO" id="GO:0015188">
    <property type="term" value="F:L-isoleucine transmembrane transporter activity"/>
    <property type="evidence" value="ECO:0007669"/>
    <property type="project" value="TreeGrafter"/>
</dbReference>
<feature type="transmembrane region" description="Helical" evidence="10">
    <location>
        <begin position="241"/>
        <end position="259"/>
    </location>
</feature>
<dbReference type="PANTHER" id="PTHR11795">
    <property type="entry name" value="BRANCHED-CHAIN AMINO ACID TRANSPORT SYSTEM PERMEASE PROTEIN LIVH"/>
    <property type="match status" value="1"/>
</dbReference>
<keyword evidence="2" id="KW-0813">Transport</keyword>
<dbReference type="PANTHER" id="PTHR11795:SF371">
    <property type="entry name" value="HIGH-AFFINITY BRANCHED-CHAIN AMINO ACID TRANSPORT SYSTEM PERMEASE PROTEIN LIVH"/>
    <property type="match status" value="1"/>
</dbReference>
<dbReference type="GO" id="GO:0005304">
    <property type="term" value="F:L-valine transmembrane transporter activity"/>
    <property type="evidence" value="ECO:0007669"/>
    <property type="project" value="TreeGrafter"/>
</dbReference>
<evidence type="ECO:0000256" key="6">
    <source>
        <dbReference type="ARBA" id="ARBA00022970"/>
    </source>
</evidence>
<dbReference type="AlphaFoldDB" id="A0A2P2C9W7"/>
<proteinExistence type="inferred from homology"/>
<evidence type="ECO:0000256" key="10">
    <source>
        <dbReference type="SAM" id="Phobius"/>
    </source>
</evidence>
<dbReference type="InterPro" id="IPR001851">
    <property type="entry name" value="ABC_transp_permease"/>
</dbReference>
<feature type="transmembrane region" description="Helical" evidence="10">
    <location>
        <begin position="36"/>
        <end position="55"/>
    </location>
</feature>
<dbReference type="GO" id="GO:0015808">
    <property type="term" value="P:L-alanine transport"/>
    <property type="evidence" value="ECO:0007669"/>
    <property type="project" value="TreeGrafter"/>
</dbReference>
<evidence type="ECO:0000256" key="7">
    <source>
        <dbReference type="ARBA" id="ARBA00022989"/>
    </source>
</evidence>
<name>A0A2P2C9W7_9ZZZZ</name>
<accession>A0A2P2C9W7</accession>
<sequence length="291" mass="30245">MDLNLLAQLTVSGIVVGSSYALLGVSFGVIYATTKIFHLAHAAAYAGAAYAAVWASDSLGLPLAGALVVGLAAGVLLGVLVEVLFYRPMRKRNATLLTIFLVSLGISVAFPNLLQIVFGPDNKTLPRPDNPTYELGTVTISRHDVIAVLISWVLITAVATLIVRTRFGRSVTALRTNPVMAEAVGIDSKRVYTAVFVVGSFLVAVAALLFTTKGVATPTMGLAPTLTGFIAAFLGGIGSQWGAALGGLALGLLSSWSALYLQVDYGPVVVFGAMFLILLIRPQGLLGKAAA</sequence>
<feature type="transmembrane region" description="Helical" evidence="10">
    <location>
        <begin position="191"/>
        <end position="210"/>
    </location>
</feature>
<keyword evidence="7 10" id="KW-1133">Transmembrane helix</keyword>
<comment type="similarity">
    <text evidence="9">Belongs to the binding-protein-dependent transport system permease family. LivHM subfamily.</text>
</comment>
<protein>
    <submittedName>
        <fullName evidence="11">Putative High-affinity branched-chain amino acid transport system permease protein</fullName>
    </submittedName>
</protein>
<evidence type="ECO:0000256" key="2">
    <source>
        <dbReference type="ARBA" id="ARBA00022448"/>
    </source>
</evidence>
<evidence type="ECO:0000256" key="9">
    <source>
        <dbReference type="ARBA" id="ARBA00037998"/>
    </source>
</evidence>
<organism evidence="11">
    <name type="scientific">metagenome</name>
    <dbReference type="NCBI Taxonomy" id="256318"/>
    <lineage>
        <taxon>unclassified sequences</taxon>
        <taxon>metagenomes</taxon>
    </lineage>
</organism>
<dbReference type="GO" id="GO:1903806">
    <property type="term" value="P:L-isoleucine import across plasma membrane"/>
    <property type="evidence" value="ECO:0007669"/>
    <property type="project" value="TreeGrafter"/>
</dbReference>
<evidence type="ECO:0000256" key="8">
    <source>
        <dbReference type="ARBA" id="ARBA00023136"/>
    </source>
</evidence>
<dbReference type="InterPro" id="IPR052157">
    <property type="entry name" value="BCAA_transport_permease"/>
</dbReference>
<dbReference type="GO" id="GO:0015192">
    <property type="term" value="F:L-phenylalanine transmembrane transporter activity"/>
    <property type="evidence" value="ECO:0007669"/>
    <property type="project" value="TreeGrafter"/>
</dbReference>
<feature type="transmembrane region" description="Helical" evidence="10">
    <location>
        <begin position="97"/>
        <end position="118"/>
    </location>
</feature>
<evidence type="ECO:0000256" key="1">
    <source>
        <dbReference type="ARBA" id="ARBA00004651"/>
    </source>
</evidence>
<feature type="transmembrane region" description="Helical" evidence="10">
    <location>
        <begin position="61"/>
        <end position="85"/>
    </location>
</feature>
<dbReference type="GO" id="GO:0005886">
    <property type="term" value="C:plasma membrane"/>
    <property type="evidence" value="ECO:0007669"/>
    <property type="project" value="UniProtKB-SubCell"/>
</dbReference>
<feature type="transmembrane region" description="Helical" evidence="10">
    <location>
        <begin position="265"/>
        <end position="281"/>
    </location>
</feature>
<evidence type="ECO:0000256" key="3">
    <source>
        <dbReference type="ARBA" id="ARBA00022475"/>
    </source>
</evidence>
<dbReference type="CDD" id="cd06582">
    <property type="entry name" value="TM_PBP1_LivH_like"/>
    <property type="match status" value="1"/>
</dbReference>
<keyword evidence="4" id="KW-0997">Cell inner membrane</keyword>
<feature type="transmembrane region" description="Helical" evidence="10">
    <location>
        <begin position="6"/>
        <end position="29"/>
    </location>
</feature>
<dbReference type="GO" id="GO:0042941">
    <property type="term" value="P:D-alanine transmembrane transport"/>
    <property type="evidence" value="ECO:0007669"/>
    <property type="project" value="TreeGrafter"/>
</dbReference>
<keyword evidence="3" id="KW-1003">Cell membrane</keyword>
<reference evidence="11" key="1">
    <citation type="submission" date="2015-08" db="EMBL/GenBank/DDBJ databases">
        <authorList>
            <person name="Babu N.S."/>
            <person name="Beckwith C.J."/>
            <person name="Beseler K.G."/>
            <person name="Brison A."/>
            <person name="Carone J.V."/>
            <person name="Caskin T.P."/>
            <person name="Diamond M."/>
            <person name="Durham M.E."/>
            <person name="Foxe J.M."/>
            <person name="Go M."/>
            <person name="Henderson B.A."/>
            <person name="Jones I.B."/>
            <person name="McGettigan J.A."/>
            <person name="Micheletti S.J."/>
            <person name="Nasrallah M.E."/>
            <person name="Ortiz D."/>
            <person name="Piller C.R."/>
            <person name="Privatt S.R."/>
            <person name="Schneider S.L."/>
            <person name="Sharp S."/>
            <person name="Smith T.C."/>
            <person name="Stanton J.D."/>
            <person name="Ullery H.E."/>
            <person name="Wilson R.J."/>
            <person name="Serrano M.G."/>
            <person name="Buck G."/>
            <person name="Lee V."/>
            <person name="Wang Y."/>
            <person name="Carvalho R."/>
            <person name="Voegtly L."/>
            <person name="Shi R."/>
            <person name="Duckworth R."/>
            <person name="Johnson A."/>
            <person name="Loviza R."/>
            <person name="Walstead R."/>
            <person name="Shah Z."/>
            <person name="Kiflezghi M."/>
            <person name="Wade K."/>
            <person name="Ball S.L."/>
            <person name="Bradley K.W."/>
            <person name="Asai D.J."/>
            <person name="Bowman C.A."/>
            <person name="Russell D.A."/>
            <person name="Pope W.H."/>
            <person name="Jacobs-Sera D."/>
            <person name="Hendrix R.W."/>
            <person name="Hatfull G.F."/>
        </authorList>
    </citation>
    <scope>NUCLEOTIDE SEQUENCE</scope>
</reference>
<dbReference type="GO" id="GO:0015190">
    <property type="term" value="F:L-leucine transmembrane transporter activity"/>
    <property type="evidence" value="ECO:0007669"/>
    <property type="project" value="TreeGrafter"/>
</dbReference>
<keyword evidence="6" id="KW-0029">Amino-acid transport</keyword>